<evidence type="ECO:0000259" key="6">
    <source>
        <dbReference type="Pfam" id="PF17846"/>
    </source>
</evidence>
<evidence type="ECO:0000256" key="3">
    <source>
        <dbReference type="ARBA" id="ARBA00022839"/>
    </source>
</evidence>
<protein>
    <recommendedName>
        <fullName evidence="9">Xrn1 N-terminal domain-containing protein</fullName>
    </recommendedName>
</protein>
<dbReference type="GO" id="GO:0000956">
    <property type="term" value="P:nuclear-transcribed mRNA catabolic process"/>
    <property type="evidence" value="ECO:0007669"/>
    <property type="project" value="TreeGrafter"/>
</dbReference>
<evidence type="ECO:0008006" key="9">
    <source>
        <dbReference type="Google" id="ProtNLM"/>
    </source>
</evidence>
<dbReference type="InterPro" id="IPR004859">
    <property type="entry name" value="Xrn1_N"/>
</dbReference>
<proteinExistence type="inferred from homology"/>
<dbReference type="Gene3D" id="1.25.40.1050">
    <property type="match status" value="1"/>
</dbReference>
<keyword evidence="8" id="KW-1185">Reference proteome</keyword>
<evidence type="ECO:0000259" key="5">
    <source>
        <dbReference type="Pfam" id="PF03159"/>
    </source>
</evidence>
<feature type="non-terminal residue" evidence="7">
    <location>
        <position position="1"/>
    </location>
</feature>
<evidence type="ECO:0000256" key="4">
    <source>
        <dbReference type="ARBA" id="ARBA00038299"/>
    </source>
</evidence>
<name>A0A0C3AXI3_PILCF</name>
<dbReference type="GO" id="GO:0016075">
    <property type="term" value="P:rRNA catabolic process"/>
    <property type="evidence" value="ECO:0007669"/>
    <property type="project" value="TreeGrafter"/>
</dbReference>
<gene>
    <name evidence="7" type="ORF">PILCRDRAFT_75230</name>
</gene>
<dbReference type="Pfam" id="PF03159">
    <property type="entry name" value="XRN_N"/>
    <property type="match status" value="2"/>
</dbReference>
<dbReference type="InterPro" id="IPR027073">
    <property type="entry name" value="5_3_exoribonuclease"/>
</dbReference>
<keyword evidence="3" id="KW-0269">Exonuclease</keyword>
<organism evidence="7 8">
    <name type="scientific">Piloderma croceum (strain F 1598)</name>
    <dbReference type="NCBI Taxonomy" id="765440"/>
    <lineage>
        <taxon>Eukaryota</taxon>
        <taxon>Fungi</taxon>
        <taxon>Dikarya</taxon>
        <taxon>Basidiomycota</taxon>
        <taxon>Agaricomycotina</taxon>
        <taxon>Agaricomycetes</taxon>
        <taxon>Agaricomycetidae</taxon>
        <taxon>Atheliales</taxon>
        <taxon>Atheliaceae</taxon>
        <taxon>Piloderma</taxon>
    </lineage>
</organism>
<evidence type="ECO:0000313" key="7">
    <source>
        <dbReference type="EMBL" id="KIM78723.1"/>
    </source>
</evidence>
<dbReference type="STRING" id="765440.A0A0C3AXI3"/>
<reference evidence="8" key="2">
    <citation type="submission" date="2015-01" db="EMBL/GenBank/DDBJ databases">
        <title>Evolutionary Origins and Diversification of the Mycorrhizal Mutualists.</title>
        <authorList>
            <consortium name="DOE Joint Genome Institute"/>
            <consortium name="Mycorrhizal Genomics Consortium"/>
            <person name="Kohler A."/>
            <person name="Kuo A."/>
            <person name="Nagy L.G."/>
            <person name="Floudas D."/>
            <person name="Copeland A."/>
            <person name="Barry K.W."/>
            <person name="Cichocki N."/>
            <person name="Veneault-Fourrey C."/>
            <person name="LaButti K."/>
            <person name="Lindquist E.A."/>
            <person name="Lipzen A."/>
            <person name="Lundell T."/>
            <person name="Morin E."/>
            <person name="Murat C."/>
            <person name="Riley R."/>
            <person name="Ohm R."/>
            <person name="Sun H."/>
            <person name="Tunlid A."/>
            <person name="Henrissat B."/>
            <person name="Grigoriev I.V."/>
            <person name="Hibbett D.S."/>
            <person name="Martin F."/>
        </authorList>
    </citation>
    <scope>NUCLEOTIDE SEQUENCE [LARGE SCALE GENOMIC DNA]</scope>
    <source>
        <strain evidence="8">F 1598</strain>
    </source>
</reference>
<evidence type="ECO:0000313" key="8">
    <source>
        <dbReference type="Proteomes" id="UP000054166"/>
    </source>
</evidence>
<dbReference type="GO" id="GO:0003723">
    <property type="term" value="F:RNA binding"/>
    <property type="evidence" value="ECO:0007669"/>
    <property type="project" value="TreeGrafter"/>
</dbReference>
<keyword evidence="2" id="KW-0378">Hydrolase</keyword>
<dbReference type="PANTHER" id="PTHR12341:SF7">
    <property type="entry name" value="5'-3' EXORIBONUCLEASE 1"/>
    <property type="match status" value="1"/>
</dbReference>
<comment type="similarity">
    <text evidence="4">Belongs to the 5'-3' exonuclease family.</text>
</comment>
<evidence type="ECO:0000256" key="1">
    <source>
        <dbReference type="ARBA" id="ARBA00022722"/>
    </source>
</evidence>
<dbReference type="Gene3D" id="3.40.50.12390">
    <property type="match status" value="1"/>
</dbReference>
<reference evidence="7 8" key="1">
    <citation type="submission" date="2014-04" db="EMBL/GenBank/DDBJ databases">
        <authorList>
            <consortium name="DOE Joint Genome Institute"/>
            <person name="Kuo A."/>
            <person name="Tarkka M."/>
            <person name="Buscot F."/>
            <person name="Kohler A."/>
            <person name="Nagy L.G."/>
            <person name="Floudas D."/>
            <person name="Copeland A."/>
            <person name="Barry K.W."/>
            <person name="Cichocki N."/>
            <person name="Veneault-Fourrey C."/>
            <person name="LaButti K."/>
            <person name="Lindquist E.A."/>
            <person name="Lipzen A."/>
            <person name="Lundell T."/>
            <person name="Morin E."/>
            <person name="Murat C."/>
            <person name="Sun H."/>
            <person name="Tunlid A."/>
            <person name="Henrissat B."/>
            <person name="Grigoriev I.V."/>
            <person name="Hibbett D.S."/>
            <person name="Martin F."/>
            <person name="Nordberg H.P."/>
            <person name="Cantor M.N."/>
            <person name="Hua S.X."/>
        </authorList>
    </citation>
    <scope>NUCLEOTIDE SEQUENCE [LARGE SCALE GENOMIC DNA]</scope>
    <source>
        <strain evidence="7 8">F 1598</strain>
    </source>
</reference>
<feature type="domain" description="Xrn1 N-terminal" evidence="5">
    <location>
        <begin position="2"/>
        <end position="108"/>
    </location>
</feature>
<feature type="domain" description="Xrn1 helical" evidence="6">
    <location>
        <begin position="241"/>
        <end position="284"/>
    </location>
</feature>
<sequence>ERYHLTSQHVAKNKILEFYNLYFDFNGIIHNCSHPNDGDAHFRLSEEQIYIRLRRSSLLEYKTPENIFIAVDGVDSRAKMNQQRSRRFQTAQGAKELKEKAERNGEKLPHETAFDIPSWAKMNQQRSRRFQTEQGANELKEKAERNGEKLPHETAFDSKYITPGESPKSLLALLVILTTRKLWRTRTGMEIKFGLSKKKKKKKGWNGSLLLINFYLLHLSLIPECLDLEFRDIEPTLPFDCNLEHVIDDFILPAVFVGNDFLLHPGLHIHENGLERLFDVYKKNSAFFRYVAPSQLLMCSHWLRL</sequence>
<keyword evidence="1" id="KW-0540">Nuclease</keyword>
<dbReference type="OrthoDB" id="372487at2759"/>
<dbReference type="HOGENOM" id="CLU_006038_4_0_1"/>
<dbReference type="InParanoid" id="A0A0C3AXI3"/>
<dbReference type="GO" id="GO:0005634">
    <property type="term" value="C:nucleus"/>
    <property type="evidence" value="ECO:0007669"/>
    <property type="project" value="TreeGrafter"/>
</dbReference>
<dbReference type="InterPro" id="IPR041412">
    <property type="entry name" value="Xrn1_helical"/>
</dbReference>
<feature type="domain" description="Xrn1 N-terminal" evidence="5">
    <location>
        <begin position="120"/>
        <end position="166"/>
    </location>
</feature>
<evidence type="ECO:0000256" key="2">
    <source>
        <dbReference type="ARBA" id="ARBA00022801"/>
    </source>
</evidence>
<dbReference type="GO" id="GO:0004534">
    <property type="term" value="F:5'-3' RNA exonuclease activity"/>
    <property type="evidence" value="ECO:0007669"/>
    <property type="project" value="TreeGrafter"/>
</dbReference>
<accession>A0A0C3AXI3</accession>
<dbReference type="EMBL" id="KN833014">
    <property type="protein sequence ID" value="KIM78723.1"/>
    <property type="molecule type" value="Genomic_DNA"/>
</dbReference>
<dbReference type="AlphaFoldDB" id="A0A0C3AXI3"/>
<dbReference type="Proteomes" id="UP000054166">
    <property type="component" value="Unassembled WGS sequence"/>
</dbReference>
<dbReference type="Pfam" id="PF17846">
    <property type="entry name" value="XRN_M"/>
    <property type="match status" value="1"/>
</dbReference>
<dbReference type="PANTHER" id="PTHR12341">
    <property type="entry name" value="5'-&gt;3' EXORIBONUCLEASE"/>
    <property type="match status" value="1"/>
</dbReference>